<feature type="non-terminal residue" evidence="1">
    <location>
        <position position="50"/>
    </location>
</feature>
<protein>
    <submittedName>
        <fullName evidence="1">Uncharacterized protein</fullName>
    </submittedName>
</protein>
<keyword evidence="2" id="KW-1185">Reference proteome</keyword>
<gene>
    <name evidence="1" type="ORF">Bpfe_014290</name>
</gene>
<organism evidence="1 2">
    <name type="scientific">Biomphalaria pfeifferi</name>
    <name type="common">Bloodfluke planorb</name>
    <name type="synonym">Freshwater snail</name>
    <dbReference type="NCBI Taxonomy" id="112525"/>
    <lineage>
        <taxon>Eukaryota</taxon>
        <taxon>Metazoa</taxon>
        <taxon>Spiralia</taxon>
        <taxon>Lophotrochozoa</taxon>
        <taxon>Mollusca</taxon>
        <taxon>Gastropoda</taxon>
        <taxon>Heterobranchia</taxon>
        <taxon>Euthyneura</taxon>
        <taxon>Panpulmonata</taxon>
        <taxon>Hygrophila</taxon>
        <taxon>Lymnaeoidea</taxon>
        <taxon>Planorbidae</taxon>
        <taxon>Biomphalaria</taxon>
    </lineage>
</organism>
<proteinExistence type="predicted"/>
<reference evidence="1" key="1">
    <citation type="journal article" date="2023" name="PLoS Negl. Trop. Dis.">
        <title>A genome sequence for Biomphalaria pfeifferi, the major vector snail for the human-infecting parasite Schistosoma mansoni.</title>
        <authorList>
            <person name="Bu L."/>
            <person name="Lu L."/>
            <person name="Laidemitt M.R."/>
            <person name="Zhang S.M."/>
            <person name="Mutuku M."/>
            <person name="Mkoji G."/>
            <person name="Steinauer M."/>
            <person name="Loker E.S."/>
        </authorList>
    </citation>
    <scope>NUCLEOTIDE SEQUENCE</scope>
    <source>
        <strain evidence="1">KasaAsao</strain>
    </source>
</reference>
<dbReference type="Proteomes" id="UP001233172">
    <property type="component" value="Unassembled WGS sequence"/>
</dbReference>
<dbReference type="AlphaFoldDB" id="A0AAD8BKE8"/>
<accession>A0AAD8BKE8</accession>
<evidence type="ECO:0000313" key="2">
    <source>
        <dbReference type="Proteomes" id="UP001233172"/>
    </source>
</evidence>
<name>A0AAD8BKE8_BIOPF</name>
<comment type="caution">
    <text evidence="1">The sequence shown here is derived from an EMBL/GenBank/DDBJ whole genome shotgun (WGS) entry which is preliminary data.</text>
</comment>
<reference evidence="1" key="2">
    <citation type="submission" date="2023-04" db="EMBL/GenBank/DDBJ databases">
        <authorList>
            <person name="Bu L."/>
            <person name="Lu L."/>
            <person name="Laidemitt M.R."/>
            <person name="Zhang S.M."/>
            <person name="Mutuku M."/>
            <person name="Mkoji G."/>
            <person name="Steinauer M."/>
            <person name="Loker E.S."/>
        </authorList>
    </citation>
    <scope>NUCLEOTIDE SEQUENCE</scope>
    <source>
        <strain evidence="1">KasaAsao</strain>
        <tissue evidence="1">Whole Snail</tissue>
    </source>
</reference>
<evidence type="ECO:0000313" key="1">
    <source>
        <dbReference type="EMBL" id="KAK0056203.1"/>
    </source>
</evidence>
<dbReference type="EMBL" id="JASAOG010000063">
    <property type="protein sequence ID" value="KAK0056203.1"/>
    <property type="molecule type" value="Genomic_DNA"/>
</dbReference>
<sequence length="50" mass="5967">MEKSPLSNRQDFGANYQEQCNHVADHIRLLFHTAYIIYLEQSNYRSYLST</sequence>